<accession>A0A9P4K8T0</accession>
<name>A0A9P4K8T0_9PLEO</name>
<gene>
    <name evidence="11" type="ORF">CC78DRAFT_533664</name>
</gene>
<dbReference type="PANTHER" id="PTHR38050">
    <property type="match status" value="1"/>
</dbReference>
<protein>
    <recommendedName>
        <fullName evidence="2">feruloyl esterase</fullName>
        <ecNumber evidence="2">3.1.1.73</ecNumber>
    </recommendedName>
</protein>
<evidence type="ECO:0000256" key="3">
    <source>
        <dbReference type="ARBA" id="ARBA00022525"/>
    </source>
</evidence>
<comment type="subcellular location">
    <subcellularLocation>
        <location evidence="1">Secreted</location>
    </subcellularLocation>
</comment>
<evidence type="ECO:0000256" key="5">
    <source>
        <dbReference type="ARBA" id="ARBA00022729"/>
    </source>
</evidence>
<comment type="caution">
    <text evidence="11">The sequence shown here is derived from an EMBL/GenBank/DDBJ whole genome shotgun (WGS) entry which is preliminary data.</text>
</comment>
<organism evidence="11 12">
    <name type="scientific">Lojkania enalia</name>
    <dbReference type="NCBI Taxonomy" id="147567"/>
    <lineage>
        <taxon>Eukaryota</taxon>
        <taxon>Fungi</taxon>
        <taxon>Dikarya</taxon>
        <taxon>Ascomycota</taxon>
        <taxon>Pezizomycotina</taxon>
        <taxon>Dothideomycetes</taxon>
        <taxon>Pleosporomycetidae</taxon>
        <taxon>Pleosporales</taxon>
        <taxon>Pleosporales incertae sedis</taxon>
        <taxon>Lojkania</taxon>
    </lineage>
</organism>
<dbReference type="GO" id="GO:0005576">
    <property type="term" value="C:extracellular region"/>
    <property type="evidence" value="ECO:0007669"/>
    <property type="project" value="UniProtKB-SubCell"/>
</dbReference>
<dbReference type="SUPFAM" id="SSF53474">
    <property type="entry name" value="alpha/beta-Hydrolases"/>
    <property type="match status" value="1"/>
</dbReference>
<evidence type="ECO:0000313" key="11">
    <source>
        <dbReference type="EMBL" id="KAF2263885.1"/>
    </source>
</evidence>
<evidence type="ECO:0000256" key="1">
    <source>
        <dbReference type="ARBA" id="ARBA00004613"/>
    </source>
</evidence>
<evidence type="ECO:0000256" key="10">
    <source>
        <dbReference type="SAM" id="SignalP"/>
    </source>
</evidence>
<evidence type="ECO:0000256" key="4">
    <source>
        <dbReference type="ARBA" id="ARBA00022651"/>
    </source>
</evidence>
<sequence>MIVLFILAPLLLPFYIANAVPSNGCGKKPSVELGHSTDLTITSDSGVSPRKYRIHVPETYDMNVDVPLILSFHARGKNTTYQEHLSQFSNASYGFQGITIYPEGIPINGDTYQWQGDPDAPESIDDIKFTMELLDELFDNYCINTARVYAAGKSNGGGFTSLLACDPVATKKIAAFAPVSGAIYLNPDTEELPPCKPSSKREVIPIMEFHGWKDEVIYYVGDNNTRDNGVTVPIIDWVKDWAARDGFDPDAPEITYLCSGVRNVTKYSWQDTVVHYNVSNYGHAWPSTFANEDTSRTTCKEAEATSEILKWFAKWSLL</sequence>
<keyword evidence="7" id="KW-0119">Carbohydrate metabolism</keyword>
<dbReference type="AlphaFoldDB" id="A0A9P4K8T0"/>
<dbReference type="InterPro" id="IPR029058">
    <property type="entry name" value="AB_hydrolase_fold"/>
</dbReference>
<evidence type="ECO:0000256" key="8">
    <source>
        <dbReference type="ARBA" id="ARBA00023326"/>
    </source>
</evidence>
<evidence type="ECO:0000256" key="7">
    <source>
        <dbReference type="ARBA" id="ARBA00023277"/>
    </source>
</evidence>
<dbReference type="GO" id="GO:0030600">
    <property type="term" value="F:feruloyl esterase activity"/>
    <property type="evidence" value="ECO:0007669"/>
    <property type="project" value="UniProtKB-EC"/>
</dbReference>
<proteinExistence type="predicted"/>
<keyword evidence="8" id="KW-0624">Polysaccharide degradation</keyword>
<comment type="catalytic activity">
    <reaction evidence="9">
        <text>feruloyl-polysaccharide + H2O = ferulate + polysaccharide.</text>
        <dbReference type="EC" id="3.1.1.73"/>
    </reaction>
</comment>
<dbReference type="Proteomes" id="UP000800093">
    <property type="component" value="Unassembled WGS sequence"/>
</dbReference>
<dbReference type="EMBL" id="ML986621">
    <property type="protein sequence ID" value="KAF2263885.1"/>
    <property type="molecule type" value="Genomic_DNA"/>
</dbReference>
<keyword evidence="3" id="KW-0964">Secreted</keyword>
<dbReference type="Gene3D" id="3.40.50.1820">
    <property type="entry name" value="alpha/beta hydrolase"/>
    <property type="match status" value="1"/>
</dbReference>
<dbReference type="InterPro" id="IPR043595">
    <property type="entry name" value="FaeB/C/D"/>
</dbReference>
<keyword evidence="4" id="KW-0858">Xylan degradation</keyword>
<evidence type="ECO:0000256" key="6">
    <source>
        <dbReference type="ARBA" id="ARBA00022801"/>
    </source>
</evidence>
<dbReference type="EC" id="3.1.1.73" evidence="2"/>
<dbReference type="OrthoDB" id="424610at2759"/>
<feature type="signal peptide" evidence="10">
    <location>
        <begin position="1"/>
        <end position="19"/>
    </location>
</feature>
<evidence type="ECO:0000313" key="12">
    <source>
        <dbReference type="Proteomes" id="UP000800093"/>
    </source>
</evidence>
<keyword evidence="5 10" id="KW-0732">Signal</keyword>
<dbReference type="GO" id="GO:0045493">
    <property type="term" value="P:xylan catabolic process"/>
    <property type="evidence" value="ECO:0007669"/>
    <property type="project" value="UniProtKB-KW"/>
</dbReference>
<reference evidence="12" key="1">
    <citation type="journal article" date="2020" name="Stud. Mycol.">
        <title>101 Dothideomycetes genomes: A test case for predicting lifestyles and emergence of pathogens.</title>
        <authorList>
            <person name="Haridas S."/>
            <person name="Albert R."/>
            <person name="Binder M."/>
            <person name="Bloem J."/>
            <person name="LaButti K."/>
            <person name="Salamov A."/>
            <person name="Andreopoulos B."/>
            <person name="Baker S."/>
            <person name="Barry K."/>
            <person name="Bills G."/>
            <person name="Bluhm B."/>
            <person name="Cannon C."/>
            <person name="Castanera R."/>
            <person name="Culley D."/>
            <person name="Daum C."/>
            <person name="Ezra D."/>
            <person name="Gonzalez J."/>
            <person name="Henrissat B."/>
            <person name="Kuo A."/>
            <person name="Liang C."/>
            <person name="Lipzen A."/>
            <person name="Lutzoni F."/>
            <person name="Magnuson J."/>
            <person name="Mondo S."/>
            <person name="Nolan M."/>
            <person name="Ohm R."/>
            <person name="Pangilinan J."/>
            <person name="Park H.-J."/>
            <person name="Ramirez L."/>
            <person name="Alfaro M."/>
            <person name="Sun H."/>
            <person name="Tritt A."/>
            <person name="Yoshinaga Y."/>
            <person name="Zwiers L.-H."/>
            <person name="Turgeon B."/>
            <person name="Goodwin S."/>
            <person name="Spatafora J."/>
            <person name="Crous P."/>
            <person name="Grigoriev I."/>
        </authorList>
    </citation>
    <scope>NUCLEOTIDE SEQUENCE [LARGE SCALE GENOMIC DNA]</scope>
    <source>
        <strain evidence="12">CBS 304.66</strain>
    </source>
</reference>
<evidence type="ECO:0000256" key="9">
    <source>
        <dbReference type="ARBA" id="ARBA00034075"/>
    </source>
</evidence>
<evidence type="ECO:0000256" key="2">
    <source>
        <dbReference type="ARBA" id="ARBA00013091"/>
    </source>
</evidence>
<feature type="chain" id="PRO_5040414600" description="feruloyl esterase" evidence="10">
    <location>
        <begin position="20"/>
        <end position="318"/>
    </location>
</feature>
<dbReference type="PANTHER" id="PTHR38050:SF2">
    <property type="entry name" value="FERULOYL ESTERASE C-RELATED"/>
    <property type="match status" value="1"/>
</dbReference>
<keyword evidence="6" id="KW-0378">Hydrolase</keyword>
<keyword evidence="12" id="KW-1185">Reference proteome</keyword>